<sequence length="499" mass="54384">MVSEEASSVSITIYRAPGRGDGAINVNWPQGYALITETRTVHLPAGDATVRFEGVSEGMFPESAMVTGLPQGVREKNRDARLLSPQGLVDAYLKREVSITRADKATGVSRTQDVFITAGPDGGVIFESDEGFEALRCTGLPERMTFSEIPAGLSAKPTLSILTTSPQAVTAKLTLTYLASGFDWQADYIATVKQREVQEKPKMDLFAWLTVANGGNQSFANANMMVVAGEPNRERRTDQVRPTGGALIIRCWPMQRTHQVPYNPGYISAPPPPPAYAPMMYEDEGAEIMVTATRRSEKMMDMASPVAVVVAEQEDLGDLKLYRVPERVMVNAKGQKQVAMIVKPDVTFERVYVANAGNYNESSAAISYVLRSKNDAENGLGVPLPAGRVAVFENSFAGPLLAGEGALPDRALNNEIEVEVGRSSDVRLSVVSTRQSRRKQSWRAVVTNARDHPVTFEMEIPHIISGLVRGVEVIDGVPTWRVTVPANDEAKLSYAIKLR</sequence>
<dbReference type="PANTHER" id="PTHR38075:SF1">
    <property type="entry name" value="DUF4139 DOMAIN-CONTAINING PROTEIN"/>
    <property type="match status" value="1"/>
</dbReference>
<accession>A0ABX2N4I7</accession>
<protein>
    <recommendedName>
        <fullName evidence="3">DUF4139 domain-containing protein</fullName>
    </recommendedName>
</protein>
<dbReference type="Proteomes" id="UP000652427">
    <property type="component" value="Unassembled WGS sequence"/>
</dbReference>
<organism evidence="1 2">
    <name type="scientific">Parasphingorhabdus flavimaris</name>
    <dbReference type="NCBI Taxonomy" id="266812"/>
    <lineage>
        <taxon>Bacteria</taxon>
        <taxon>Pseudomonadati</taxon>
        <taxon>Pseudomonadota</taxon>
        <taxon>Alphaproteobacteria</taxon>
        <taxon>Sphingomonadales</taxon>
        <taxon>Sphingomonadaceae</taxon>
        <taxon>Parasphingorhabdus</taxon>
    </lineage>
</organism>
<reference evidence="1 2" key="1">
    <citation type="submission" date="2020-06" db="EMBL/GenBank/DDBJ databases">
        <authorList>
            <person name="Kim S.-J."/>
            <person name="Park S.-J."/>
        </authorList>
    </citation>
    <scope>NUCLEOTIDE SEQUENCE [LARGE SCALE GENOMIC DNA]</scope>
    <source>
        <strain evidence="1 2">SW-151</strain>
    </source>
</reference>
<evidence type="ECO:0000313" key="2">
    <source>
        <dbReference type="Proteomes" id="UP000652427"/>
    </source>
</evidence>
<comment type="caution">
    <text evidence="1">The sequence shown here is derived from an EMBL/GenBank/DDBJ whole genome shotgun (WGS) entry which is preliminary data.</text>
</comment>
<evidence type="ECO:0008006" key="3">
    <source>
        <dbReference type="Google" id="ProtNLM"/>
    </source>
</evidence>
<evidence type="ECO:0000313" key="1">
    <source>
        <dbReference type="EMBL" id="NVD28615.1"/>
    </source>
</evidence>
<proteinExistence type="predicted"/>
<name>A0ABX2N4I7_9SPHN</name>
<keyword evidence="2" id="KW-1185">Reference proteome</keyword>
<dbReference type="EMBL" id="JABWMH010000003">
    <property type="protein sequence ID" value="NVD28615.1"/>
    <property type="molecule type" value="Genomic_DNA"/>
</dbReference>
<dbReference type="PANTHER" id="PTHR38075">
    <property type="entry name" value="DUF4139 DOMAIN-CONTAINING PROTEIN"/>
    <property type="match status" value="1"/>
</dbReference>
<gene>
    <name evidence="1" type="ORF">HUO14_11945</name>
</gene>